<dbReference type="Gene3D" id="1.10.390.10">
    <property type="entry name" value="Neutral Protease Domain 2"/>
    <property type="match status" value="1"/>
</dbReference>
<keyword evidence="5" id="KW-1185">Reference proteome</keyword>
<dbReference type="GO" id="GO:0008270">
    <property type="term" value="F:zinc ion binding"/>
    <property type="evidence" value="ECO:0007669"/>
    <property type="project" value="InterPro"/>
</dbReference>
<dbReference type="GO" id="GO:0005615">
    <property type="term" value="C:extracellular space"/>
    <property type="evidence" value="ECO:0007669"/>
    <property type="project" value="TreeGrafter"/>
</dbReference>
<feature type="chain" id="PRO_5038513589" description="Peptidase M1 membrane alanine aminopeptidase domain-containing protein" evidence="2">
    <location>
        <begin position="26"/>
        <end position="486"/>
    </location>
</feature>
<proteinExistence type="predicted"/>
<accession>A0A220U6T7</accession>
<dbReference type="EMBL" id="CP022315">
    <property type="protein sequence ID" value="ASK63810.1"/>
    <property type="molecule type" value="Genomic_DNA"/>
</dbReference>
<dbReference type="GO" id="GO:0016020">
    <property type="term" value="C:membrane"/>
    <property type="evidence" value="ECO:0007669"/>
    <property type="project" value="TreeGrafter"/>
</dbReference>
<feature type="domain" description="Peptidase M1 membrane alanine aminopeptidase" evidence="3">
    <location>
        <begin position="280"/>
        <end position="476"/>
    </location>
</feature>
<dbReference type="InterPro" id="IPR027268">
    <property type="entry name" value="Peptidase_M4/M1_CTD_sf"/>
</dbReference>
<evidence type="ECO:0000256" key="2">
    <source>
        <dbReference type="SAM" id="SignalP"/>
    </source>
</evidence>
<reference evidence="4 5" key="1">
    <citation type="submission" date="2017-07" db="EMBL/GenBank/DDBJ databases">
        <title>Virgibacillus sp. LM2416.</title>
        <authorList>
            <person name="Tak E.J."/>
            <person name="Bae J.-W."/>
        </authorList>
    </citation>
    <scope>NUCLEOTIDE SEQUENCE [LARGE SCALE GENOMIC DNA]</scope>
    <source>
        <strain evidence="4 5">LM2416</strain>
    </source>
</reference>
<evidence type="ECO:0000259" key="3">
    <source>
        <dbReference type="Pfam" id="PF01433"/>
    </source>
</evidence>
<dbReference type="PANTHER" id="PTHR11533">
    <property type="entry name" value="PROTEASE M1 ZINC METALLOPROTEASE"/>
    <property type="match status" value="1"/>
</dbReference>
<dbReference type="KEGG" id="vil:CFK37_17420"/>
<dbReference type="PANTHER" id="PTHR11533:SF174">
    <property type="entry name" value="PUROMYCIN-SENSITIVE AMINOPEPTIDASE-RELATED"/>
    <property type="match status" value="1"/>
</dbReference>
<dbReference type="GO" id="GO:0042277">
    <property type="term" value="F:peptide binding"/>
    <property type="evidence" value="ECO:0007669"/>
    <property type="project" value="TreeGrafter"/>
</dbReference>
<dbReference type="AlphaFoldDB" id="A0A220U6T7"/>
<evidence type="ECO:0000313" key="5">
    <source>
        <dbReference type="Proteomes" id="UP000198312"/>
    </source>
</evidence>
<name>A0A220U6T7_9BACI</name>
<dbReference type="Pfam" id="PF01433">
    <property type="entry name" value="Peptidase_M1"/>
    <property type="match status" value="1"/>
</dbReference>
<dbReference type="GO" id="GO:0005737">
    <property type="term" value="C:cytoplasm"/>
    <property type="evidence" value="ECO:0007669"/>
    <property type="project" value="TreeGrafter"/>
</dbReference>
<dbReference type="SUPFAM" id="SSF55486">
    <property type="entry name" value="Metalloproteases ('zincins'), catalytic domain"/>
    <property type="match status" value="1"/>
</dbReference>
<sequence length="486" mass="55523">MSLLHSRLTIILCSLLILLAGCTENKDSPSPQEDLEKQNQQDKVETNEPQTESITYGPEHPAYKINVTYDKKKHQISGSMSVQFVNNLDKTLKHIYFNLWPNAESFKSGGIEVDHITFNAKSATFDSRNTKLDISGLSLESGKKATINMDFTVTIPNKQHRFGWSGTHVSLGNWFPILAVYDNEGWNLDPYFAGGESFYSLTGDFDVTLRADEKETIATTGQAVGKVTSKDGMKVHHYQAKNVRDFAIVMNSKFNQSTKMVNNVQVNVFYTDEQKEYTKYMMETAKYVLPLYTKLFGKYPWSELDIVGARLNALGMEYPQLVMIGLDEELERNAIWQTTEHEIAHQWFYGVVGNNEFDEPWLDESFATFAGYVALRGGDPNFRWVRSIGKKYYHLTSPASTFMKHAADDGLQMYGDVIYDYGAKTLNELRKLLGDDAFYKGMQTYFETMKFKVATTEDFIRIMEQSSGEDLSQFFHDHRIKVSDTK</sequence>
<organism evidence="4 5">
    <name type="scientific">Virgibacillus phasianinus</name>
    <dbReference type="NCBI Taxonomy" id="2017483"/>
    <lineage>
        <taxon>Bacteria</taxon>
        <taxon>Bacillati</taxon>
        <taxon>Bacillota</taxon>
        <taxon>Bacilli</taxon>
        <taxon>Bacillales</taxon>
        <taxon>Bacillaceae</taxon>
        <taxon>Virgibacillus</taxon>
    </lineage>
</organism>
<feature type="region of interest" description="Disordered" evidence="1">
    <location>
        <begin position="27"/>
        <end position="58"/>
    </location>
</feature>
<dbReference type="GO" id="GO:0070006">
    <property type="term" value="F:metalloaminopeptidase activity"/>
    <property type="evidence" value="ECO:0007669"/>
    <property type="project" value="TreeGrafter"/>
</dbReference>
<dbReference type="PROSITE" id="PS51257">
    <property type="entry name" value="PROKAR_LIPOPROTEIN"/>
    <property type="match status" value="1"/>
</dbReference>
<dbReference type="InterPro" id="IPR014782">
    <property type="entry name" value="Peptidase_M1_dom"/>
</dbReference>
<gene>
    <name evidence="4" type="ORF">CFK37_17420</name>
</gene>
<dbReference type="CDD" id="cd09604">
    <property type="entry name" value="M1_APN_like"/>
    <property type="match status" value="1"/>
</dbReference>
<protein>
    <recommendedName>
        <fullName evidence="3">Peptidase M1 membrane alanine aminopeptidase domain-containing protein</fullName>
    </recommendedName>
</protein>
<feature type="compositionally biased region" description="Basic and acidic residues" evidence="1">
    <location>
        <begin position="34"/>
        <end position="46"/>
    </location>
</feature>
<evidence type="ECO:0000313" key="4">
    <source>
        <dbReference type="EMBL" id="ASK63810.1"/>
    </source>
</evidence>
<feature type="signal peptide" evidence="2">
    <location>
        <begin position="1"/>
        <end position="25"/>
    </location>
</feature>
<keyword evidence="2" id="KW-0732">Signal</keyword>
<evidence type="ECO:0000256" key="1">
    <source>
        <dbReference type="SAM" id="MobiDB-lite"/>
    </source>
</evidence>
<dbReference type="InterPro" id="IPR050344">
    <property type="entry name" value="Peptidase_M1_aminopeptidases"/>
</dbReference>
<dbReference type="GO" id="GO:0043171">
    <property type="term" value="P:peptide catabolic process"/>
    <property type="evidence" value="ECO:0007669"/>
    <property type="project" value="TreeGrafter"/>
</dbReference>
<dbReference type="Proteomes" id="UP000198312">
    <property type="component" value="Chromosome"/>
</dbReference>